<sequence length="163" mass="18923">MKHLYLLRHAKTNQESPTGSDFDRELLPKGLHQLKELNRYFERYPLNKQTDCWVSSAKRTRQTYEGIQATIDVLPPVFFEDLYLVSHTNILNKLWKHTSGNDLLIIGHNFGISDLAGYFSEYYTEMATGEFIHLTFTCDSWAETSRGLATVAHRFRPLKDLLP</sequence>
<name>A0A8J6PJE6_9FLAO</name>
<dbReference type="SMART" id="SM00855">
    <property type="entry name" value="PGAM"/>
    <property type="match status" value="1"/>
</dbReference>
<comment type="caution">
    <text evidence="1">The sequence shown here is derived from an EMBL/GenBank/DDBJ whole genome shotgun (WGS) entry which is preliminary data.</text>
</comment>
<dbReference type="RefSeq" id="WP_216713877.1">
    <property type="nucleotide sequence ID" value="NZ_JACVEL010000003.1"/>
</dbReference>
<accession>A0A8J6PJE6</accession>
<dbReference type="EMBL" id="JACVEL010000003">
    <property type="protein sequence ID" value="MBC9812210.1"/>
    <property type="molecule type" value="Genomic_DNA"/>
</dbReference>
<dbReference type="CDD" id="cd07067">
    <property type="entry name" value="HP_PGM_like"/>
    <property type="match status" value="1"/>
</dbReference>
<dbReference type="InterPro" id="IPR013078">
    <property type="entry name" value="His_Pase_superF_clade-1"/>
</dbReference>
<keyword evidence="2" id="KW-1185">Reference proteome</keyword>
<dbReference type="SUPFAM" id="SSF53254">
    <property type="entry name" value="Phosphoglycerate mutase-like"/>
    <property type="match status" value="1"/>
</dbReference>
<dbReference type="Proteomes" id="UP000652681">
    <property type="component" value="Unassembled WGS sequence"/>
</dbReference>
<dbReference type="AlphaFoldDB" id="A0A8J6PJE6"/>
<reference evidence="1" key="1">
    <citation type="submission" date="2020-09" db="EMBL/GenBank/DDBJ databases">
        <title>Taishania pollutisoli gen. nov., sp. nov., Isolated from Tetrabromobisphenol A-Contaminated Soil.</title>
        <authorList>
            <person name="Chen Q."/>
        </authorList>
    </citation>
    <scope>NUCLEOTIDE SEQUENCE</scope>
    <source>
        <strain evidence="1">CZZ-1</strain>
    </source>
</reference>
<proteinExistence type="predicted"/>
<organism evidence="1 2">
    <name type="scientific">Taishania pollutisoli</name>
    <dbReference type="NCBI Taxonomy" id="2766479"/>
    <lineage>
        <taxon>Bacteria</taxon>
        <taxon>Pseudomonadati</taxon>
        <taxon>Bacteroidota</taxon>
        <taxon>Flavobacteriia</taxon>
        <taxon>Flavobacteriales</taxon>
        <taxon>Crocinitomicaceae</taxon>
        <taxon>Taishania</taxon>
    </lineage>
</organism>
<evidence type="ECO:0000313" key="1">
    <source>
        <dbReference type="EMBL" id="MBC9812210.1"/>
    </source>
</evidence>
<gene>
    <name evidence="1" type="ORF">H9Y05_06925</name>
</gene>
<dbReference type="InterPro" id="IPR029033">
    <property type="entry name" value="His_PPase_superfam"/>
</dbReference>
<dbReference type="Pfam" id="PF00300">
    <property type="entry name" value="His_Phos_1"/>
    <property type="match status" value="1"/>
</dbReference>
<dbReference type="Gene3D" id="3.40.50.1240">
    <property type="entry name" value="Phosphoglycerate mutase-like"/>
    <property type="match status" value="1"/>
</dbReference>
<protein>
    <submittedName>
        <fullName evidence="1">Histidine phosphatase family protein</fullName>
    </submittedName>
</protein>
<evidence type="ECO:0000313" key="2">
    <source>
        <dbReference type="Proteomes" id="UP000652681"/>
    </source>
</evidence>